<name>A0A7W6BM25_9SPHN</name>
<evidence type="ECO:0000259" key="2">
    <source>
        <dbReference type="Pfam" id="PF14301"/>
    </source>
</evidence>
<feature type="coiled-coil region" evidence="1">
    <location>
        <begin position="145"/>
        <end position="172"/>
    </location>
</feature>
<sequence>MSEYFITYEIASGEERWRGSGEAGVTAIQKLPVGFGIVEVSAASFSLGLEDIPVTEIRDALWRQIKARRAAVIDGGAPTPFGPVDSCETEEVPARTNIMGAVLAAVIAKMADAPFAKTWTMLDNSVQTFGADEMIAVGLAVMAHVNAAHDRARDLRAAIDAAEDAATLLQIDIASGWPSL</sequence>
<evidence type="ECO:0000313" key="4">
    <source>
        <dbReference type="Proteomes" id="UP000571950"/>
    </source>
</evidence>
<feature type="domain" description="DUF4376" evidence="2">
    <location>
        <begin position="56"/>
        <end position="166"/>
    </location>
</feature>
<keyword evidence="4" id="KW-1185">Reference proteome</keyword>
<accession>A0A7W6BM25</accession>
<comment type="caution">
    <text evidence="3">The sequence shown here is derived from an EMBL/GenBank/DDBJ whole genome shotgun (WGS) entry which is preliminary data.</text>
</comment>
<dbReference type="EMBL" id="JACIDT010000022">
    <property type="protein sequence ID" value="MBB3928324.1"/>
    <property type="molecule type" value="Genomic_DNA"/>
</dbReference>
<dbReference type="AlphaFoldDB" id="A0A7W6BM25"/>
<evidence type="ECO:0000313" key="3">
    <source>
        <dbReference type="EMBL" id="MBB3928324.1"/>
    </source>
</evidence>
<gene>
    <name evidence="3" type="ORF">GGR43_004068</name>
</gene>
<dbReference type="InterPro" id="IPR025484">
    <property type="entry name" value="DUF4376"/>
</dbReference>
<keyword evidence="1" id="KW-0175">Coiled coil</keyword>
<evidence type="ECO:0000256" key="1">
    <source>
        <dbReference type="SAM" id="Coils"/>
    </source>
</evidence>
<protein>
    <recommendedName>
        <fullName evidence="2">DUF4376 domain-containing protein</fullName>
    </recommendedName>
</protein>
<dbReference type="Pfam" id="PF14301">
    <property type="entry name" value="DUF4376"/>
    <property type="match status" value="1"/>
</dbReference>
<organism evidence="3 4">
    <name type="scientific">Sphingobium jiangsuense</name>
    <dbReference type="NCBI Taxonomy" id="870476"/>
    <lineage>
        <taxon>Bacteria</taxon>
        <taxon>Pseudomonadati</taxon>
        <taxon>Pseudomonadota</taxon>
        <taxon>Alphaproteobacteria</taxon>
        <taxon>Sphingomonadales</taxon>
        <taxon>Sphingomonadaceae</taxon>
        <taxon>Sphingobium</taxon>
    </lineage>
</organism>
<reference evidence="3 4" key="1">
    <citation type="submission" date="2020-08" db="EMBL/GenBank/DDBJ databases">
        <title>Genomic Encyclopedia of Type Strains, Phase IV (KMG-IV): sequencing the most valuable type-strain genomes for metagenomic binning, comparative biology and taxonomic classification.</title>
        <authorList>
            <person name="Goeker M."/>
        </authorList>
    </citation>
    <scope>NUCLEOTIDE SEQUENCE [LARGE SCALE GENOMIC DNA]</scope>
    <source>
        <strain evidence="3 4">DSM 26189</strain>
    </source>
</reference>
<proteinExistence type="predicted"/>
<dbReference type="RefSeq" id="WP_188073607.1">
    <property type="nucleotide sequence ID" value="NZ_BSPS01000069.1"/>
</dbReference>
<dbReference type="Proteomes" id="UP000571950">
    <property type="component" value="Unassembled WGS sequence"/>
</dbReference>